<dbReference type="SMART" id="SM00355">
    <property type="entry name" value="ZnF_C2H2"/>
    <property type="match status" value="4"/>
</dbReference>
<dbReference type="InterPro" id="IPR050688">
    <property type="entry name" value="Zinc_finger/UBP_domain"/>
</dbReference>
<name>A0A2G8L3Q3_STIJA</name>
<dbReference type="GO" id="GO:0008270">
    <property type="term" value="F:zinc ion binding"/>
    <property type="evidence" value="ECO:0007669"/>
    <property type="project" value="UniProtKB-KW"/>
</dbReference>
<dbReference type="Pfam" id="PF13909">
    <property type="entry name" value="zf-H2C2_5"/>
    <property type="match status" value="1"/>
</dbReference>
<dbReference type="GO" id="GO:0045944">
    <property type="term" value="P:positive regulation of transcription by RNA polymerase II"/>
    <property type="evidence" value="ECO:0007669"/>
    <property type="project" value="TreeGrafter"/>
</dbReference>
<evidence type="ECO:0000256" key="3">
    <source>
        <dbReference type="ARBA" id="ARBA00022771"/>
    </source>
</evidence>
<dbReference type="InterPro" id="IPR036236">
    <property type="entry name" value="Znf_C2H2_sf"/>
</dbReference>
<feature type="domain" description="C2H2-type" evidence="6">
    <location>
        <begin position="6"/>
        <end position="33"/>
    </location>
</feature>
<dbReference type="SUPFAM" id="SSF57667">
    <property type="entry name" value="beta-beta-alpha zinc fingers"/>
    <property type="match status" value="2"/>
</dbReference>
<keyword evidence="3 5" id="KW-0863">Zinc-finger</keyword>
<proteinExistence type="predicted"/>
<dbReference type="PROSITE" id="PS50157">
    <property type="entry name" value="ZINC_FINGER_C2H2_2"/>
    <property type="match status" value="3"/>
</dbReference>
<protein>
    <submittedName>
        <fullName evidence="7">Putative zinc finger protein</fullName>
    </submittedName>
</protein>
<evidence type="ECO:0000256" key="4">
    <source>
        <dbReference type="ARBA" id="ARBA00022833"/>
    </source>
</evidence>
<dbReference type="Gene3D" id="3.30.160.60">
    <property type="entry name" value="Classic Zinc Finger"/>
    <property type="match status" value="3"/>
</dbReference>
<dbReference type="PANTHER" id="PTHR24403:SF67">
    <property type="entry name" value="FI01116P-RELATED"/>
    <property type="match status" value="1"/>
</dbReference>
<keyword evidence="4" id="KW-0862">Zinc</keyword>
<dbReference type="PANTHER" id="PTHR24403">
    <property type="entry name" value="ZINC FINGER PROTEIN"/>
    <property type="match status" value="1"/>
</dbReference>
<evidence type="ECO:0000313" key="7">
    <source>
        <dbReference type="EMBL" id="PIK54770.1"/>
    </source>
</evidence>
<feature type="domain" description="C2H2-type" evidence="6">
    <location>
        <begin position="62"/>
        <end position="89"/>
    </location>
</feature>
<feature type="domain" description="C2H2-type" evidence="6">
    <location>
        <begin position="34"/>
        <end position="61"/>
    </location>
</feature>
<dbReference type="FunFam" id="3.30.160.60:FF:001145">
    <property type="entry name" value="Uncharacterized protein"/>
    <property type="match status" value="1"/>
</dbReference>
<dbReference type="AlphaFoldDB" id="A0A2G8L3Q3"/>
<keyword evidence="1" id="KW-0479">Metal-binding</keyword>
<organism evidence="7 8">
    <name type="scientific">Stichopus japonicus</name>
    <name type="common">Sea cucumber</name>
    <dbReference type="NCBI Taxonomy" id="307972"/>
    <lineage>
        <taxon>Eukaryota</taxon>
        <taxon>Metazoa</taxon>
        <taxon>Echinodermata</taxon>
        <taxon>Eleutherozoa</taxon>
        <taxon>Echinozoa</taxon>
        <taxon>Holothuroidea</taxon>
        <taxon>Aspidochirotacea</taxon>
        <taxon>Aspidochirotida</taxon>
        <taxon>Stichopodidae</taxon>
        <taxon>Apostichopus</taxon>
    </lineage>
</organism>
<reference evidence="7 8" key="1">
    <citation type="journal article" date="2017" name="PLoS Biol.">
        <title>The sea cucumber genome provides insights into morphological evolution and visceral regeneration.</title>
        <authorList>
            <person name="Zhang X."/>
            <person name="Sun L."/>
            <person name="Yuan J."/>
            <person name="Sun Y."/>
            <person name="Gao Y."/>
            <person name="Zhang L."/>
            <person name="Li S."/>
            <person name="Dai H."/>
            <person name="Hamel J.F."/>
            <person name="Liu C."/>
            <person name="Yu Y."/>
            <person name="Liu S."/>
            <person name="Lin W."/>
            <person name="Guo K."/>
            <person name="Jin S."/>
            <person name="Xu P."/>
            <person name="Storey K.B."/>
            <person name="Huan P."/>
            <person name="Zhang T."/>
            <person name="Zhou Y."/>
            <person name="Zhang J."/>
            <person name="Lin C."/>
            <person name="Li X."/>
            <person name="Xing L."/>
            <person name="Huo D."/>
            <person name="Sun M."/>
            <person name="Wang L."/>
            <person name="Mercier A."/>
            <person name="Li F."/>
            <person name="Yang H."/>
            <person name="Xiang J."/>
        </authorList>
    </citation>
    <scope>NUCLEOTIDE SEQUENCE [LARGE SCALE GENOMIC DNA]</scope>
    <source>
        <strain evidence="7">Shaxun</strain>
        <tissue evidence="7">Muscle</tissue>
    </source>
</reference>
<accession>A0A2G8L3Q3</accession>
<comment type="caution">
    <text evidence="7">The sequence shown here is derived from an EMBL/GenBank/DDBJ whole genome shotgun (WGS) entry which is preliminary data.</text>
</comment>
<dbReference type="OrthoDB" id="3561125at2759"/>
<dbReference type="Proteomes" id="UP000230750">
    <property type="component" value="Unassembled WGS sequence"/>
</dbReference>
<evidence type="ECO:0000256" key="5">
    <source>
        <dbReference type="PROSITE-ProRule" id="PRU00042"/>
    </source>
</evidence>
<dbReference type="InterPro" id="IPR013087">
    <property type="entry name" value="Znf_C2H2_type"/>
</dbReference>
<sequence length="262" mass="29008">MPEKSFKCDICGYQTAYKNSLKRHLAKHSDIKPYKCGHCDYSAINMSQMRVHIAKHTGIKPFSCSMCNYKTANKQHLLAHAAKHSSTRMRCNLCFFKTAWKARMRAHLKTHKTGKVSGMAEDCATTSTVSLQTGVTLQSNNEPRDFPIDDLQVIDCVPAVTMATEVELQQISDVIATHSLLTEKGKLDQEVECNVEVITDEMPWHAGPLKTTDGSDVTVISLASIPVVTSQSELIPDSIPLSLEIIQVSGHSLVNSHQYGHK</sequence>
<dbReference type="GO" id="GO:0005634">
    <property type="term" value="C:nucleus"/>
    <property type="evidence" value="ECO:0007669"/>
    <property type="project" value="TreeGrafter"/>
</dbReference>
<evidence type="ECO:0000313" key="8">
    <source>
        <dbReference type="Proteomes" id="UP000230750"/>
    </source>
</evidence>
<dbReference type="EMBL" id="MRZV01000234">
    <property type="protein sequence ID" value="PIK54770.1"/>
    <property type="molecule type" value="Genomic_DNA"/>
</dbReference>
<gene>
    <name evidence="7" type="ORF">BSL78_08292</name>
</gene>
<dbReference type="STRING" id="307972.A0A2G8L3Q3"/>
<keyword evidence="8" id="KW-1185">Reference proteome</keyword>
<evidence type="ECO:0000256" key="1">
    <source>
        <dbReference type="ARBA" id="ARBA00022723"/>
    </source>
</evidence>
<dbReference type="FunFam" id="3.30.160.60:FF:001688">
    <property type="entry name" value="Zgc:171727"/>
    <property type="match status" value="1"/>
</dbReference>
<evidence type="ECO:0000259" key="6">
    <source>
        <dbReference type="PROSITE" id="PS50157"/>
    </source>
</evidence>
<keyword evidence="2" id="KW-0677">Repeat</keyword>
<evidence type="ECO:0000256" key="2">
    <source>
        <dbReference type="ARBA" id="ARBA00022737"/>
    </source>
</evidence>